<dbReference type="PANTHER" id="PTHR43704:SF2">
    <property type="entry name" value="HTH CRP-TYPE DOMAIN-CONTAINING PROTEIN"/>
    <property type="match status" value="1"/>
</dbReference>
<dbReference type="InterPro" id="IPR012318">
    <property type="entry name" value="HTH_CRP"/>
</dbReference>
<organism evidence="2 3">
    <name type="scientific">Methanobrevibacter curvatus</name>
    <dbReference type="NCBI Taxonomy" id="49547"/>
    <lineage>
        <taxon>Archaea</taxon>
        <taxon>Methanobacteriati</taxon>
        <taxon>Methanobacteriota</taxon>
        <taxon>Methanomada group</taxon>
        <taxon>Methanobacteria</taxon>
        <taxon>Methanobacteriales</taxon>
        <taxon>Methanobacteriaceae</taxon>
        <taxon>Methanobrevibacter</taxon>
    </lineage>
</organism>
<dbReference type="InterPro" id="IPR036390">
    <property type="entry name" value="WH_DNA-bd_sf"/>
</dbReference>
<dbReference type="RefSeq" id="WP_067091705.1">
    <property type="nucleotide sequence ID" value="NZ_LWMV01000179.1"/>
</dbReference>
<dbReference type="GO" id="GO:0003677">
    <property type="term" value="F:DNA binding"/>
    <property type="evidence" value="ECO:0007669"/>
    <property type="project" value="InterPro"/>
</dbReference>
<dbReference type="InterPro" id="IPR012015">
    <property type="entry name" value="UCP_HTH_arc"/>
</dbReference>
<dbReference type="Proteomes" id="UP000077245">
    <property type="component" value="Unassembled WGS sequence"/>
</dbReference>
<proteinExistence type="predicted"/>
<dbReference type="PANTHER" id="PTHR43704">
    <property type="entry name" value="BSR5907 PROTEIN"/>
    <property type="match status" value="1"/>
</dbReference>
<dbReference type="SMART" id="SM00419">
    <property type="entry name" value="HTH_CRP"/>
    <property type="match status" value="1"/>
</dbReference>
<evidence type="ECO:0000313" key="2">
    <source>
        <dbReference type="EMBL" id="KZX11819.1"/>
    </source>
</evidence>
<evidence type="ECO:0000259" key="1">
    <source>
        <dbReference type="SMART" id="SM00419"/>
    </source>
</evidence>
<sequence length="270" mass="29846">MKIFKKRGEMTHFQILGEISKQEPHLRQKNIAERLGITVQAVSENIKFLIDNDYISSQDGRSPYKITQKGLVKVKKDALSLKKYADDVLNIMNYYKSVWPAISKDKFKKGDKVGLVLEDGVLYATKEKQSAMAVVLSDSNINDDVALSSLNGTVDLELGQVVIVSLPNIQQGGSKMADLDLIKEIYNTGLNKWGIDKKFDKVGIMGTISRAVALKLNIPIDIQFATASSAVSASKKGLNVFVLAVGNMTKGITKELEHENIKYNIVDAHM</sequence>
<evidence type="ECO:0000313" key="3">
    <source>
        <dbReference type="Proteomes" id="UP000077245"/>
    </source>
</evidence>
<dbReference type="Pfam" id="PF13412">
    <property type="entry name" value="HTH_24"/>
    <property type="match status" value="1"/>
</dbReference>
<dbReference type="OrthoDB" id="56502at2157"/>
<comment type="caution">
    <text evidence="2">The sequence shown here is derived from an EMBL/GenBank/DDBJ whole genome shotgun (WGS) entry which is preliminary data.</text>
</comment>
<dbReference type="PATRIC" id="fig|49547.3.peg.1362"/>
<dbReference type="EMBL" id="LWMV01000179">
    <property type="protein sequence ID" value="KZX11819.1"/>
    <property type="molecule type" value="Genomic_DNA"/>
</dbReference>
<dbReference type="Gene3D" id="1.10.10.10">
    <property type="entry name" value="Winged helix-like DNA-binding domain superfamily/Winged helix DNA-binding domain"/>
    <property type="match status" value="1"/>
</dbReference>
<reference evidence="2 3" key="1">
    <citation type="submission" date="2016-04" db="EMBL/GenBank/DDBJ databases">
        <title>Genome sequence of Methanobrevibacter curvatus DSM 11111.</title>
        <authorList>
            <person name="Poehlein A."/>
            <person name="Seedorf H."/>
            <person name="Daniel R."/>
        </authorList>
    </citation>
    <scope>NUCLEOTIDE SEQUENCE [LARGE SCALE GENOMIC DNA]</scope>
    <source>
        <strain evidence="2 3">DSM 11111</strain>
    </source>
</reference>
<accession>A0A166ABD4</accession>
<dbReference type="InterPro" id="IPR057161">
    <property type="entry name" value="DUF7839"/>
</dbReference>
<dbReference type="STRING" id="49547.MBCUR_12670"/>
<dbReference type="GO" id="GO:0006355">
    <property type="term" value="P:regulation of DNA-templated transcription"/>
    <property type="evidence" value="ECO:0007669"/>
    <property type="project" value="InterPro"/>
</dbReference>
<dbReference type="InterPro" id="IPR036388">
    <property type="entry name" value="WH-like_DNA-bd_sf"/>
</dbReference>
<gene>
    <name evidence="2" type="ORF">MBCUR_12670</name>
</gene>
<dbReference type="AlphaFoldDB" id="A0A166ABD4"/>
<protein>
    <submittedName>
        <fullName evidence="2">MarR family protein</fullName>
    </submittedName>
</protein>
<dbReference type="Pfam" id="PF25211">
    <property type="entry name" value="DUF7839"/>
    <property type="match status" value="1"/>
</dbReference>
<keyword evidence="3" id="KW-1185">Reference proteome</keyword>
<name>A0A166ABD4_9EURY</name>
<dbReference type="PIRSF" id="PIRSF004955">
    <property type="entry name" value="HTH_arch"/>
    <property type="match status" value="1"/>
</dbReference>
<feature type="domain" description="HTH crp-type" evidence="1">
    <location>
        <begin position="18"/>
        <end position="68"/>
    </location>
</feature>
<dbReference type="SUPFAM" id="SSF46785">
    <property type="entry name" value="Winged helix' DNA-binding domain"/>
    <property type="match status" value="1"/>
</dbReference>